<dbReference type="EMBL" id="LAZR01010148">
    <property type="protein sequence ID" value="KKM68549.1"/>
    <property type="molecule type" value="Genomic_DNA"/>
</dbReference>
<evidence type="ECO:0000259" key="6">
    <source>
        <dbReference type="Pfam" id="PF06271"/>
    </source>
</evidence>
<reference evidence="7" key="1">
    <citation type="journal article" date="2015" name="Nature">
        <title>Complex archaea that bridge the gap between prokaryotes and eukaryotes.</title>
        <authorList>
            <person name="Spang A."/>
            <person name="Saw J.H."/>
            <person name="Jorgensen S.L."/>
            <person name="Zaremba-Niedzwiedzka K."/>
            <person name="Martijn J."/>
            <person name="Lind A.E."/>
            <person name="van Eijk R."/>
            <person name="Schleper C."/>
            <person name="Guy L."/>
            <person name="Ettema T.J."/>
        </authorList>
    </citation>
    <scope>NUCLEOTIDE SEQUENCE</scope>
</reference>
<organism evidence="7">
    <name type="scientific">marine sediment metagenome</name>
    <dbReference type="NCBI Taxonomy" id="412755"/>
    <lineage>
        <taxon>unclassified sequences</taxon>
        <taxon>metagenomes</taxon>
        <taxon>ecological metagenomes</taxon>
    </lineage>
</organism>
<dbReference type="GO" id="GO:0016020">
    <property type="term" value="C:membrane"/>
    <property type="evidence" value="ECO:0007669"/>
    <property type="project" value="UniProtKB-SubCell"/>
</dbReference>
<name>A0A0F9JFE4_9ZZZZ</name>
<feature type="transmembrane region" description="Helical" evidence="5">
    <location>
        <begin position="131"/>
        <end position="150"/>
    </location>
</feature>
<sequence>MNEEKEVQAKEEKPKTNEAKINDVTLAKADPVKRIIAVAIDFVASMIVGFIPFVGGIIGALYMLFRDALPIEALEYKSIGKKLLKLSVVNIEDPTSKIDYAASAKRNWMFALGPIMMFFLFIPILGWIIDILIGICGLILIIIEIIKIFSDEKGIRLGDKLAGTMVIEK</sequence>
<dbReference type="InterPro" id="IPR010432">
    <property type="entry name" value="RDD"/>
</dbReference>
<keyword evidence="2 5" id="KW-0812">Transmembrane</keyword>
<proteinExistence type="predicted"/>
<comment type="subcellular location">
    <subcellularLocation>
        <location evidence="1">Membrane</location>
        <topology evidence="1">Multi-pass membrane protein</topology>
    </subcellularLocation>
</comment>
<accession>A0A0F9JFE4</accession>
<evidence type="ECO:0000256" key="5">
    <source>
        <dbReference type="SAM" id="Phobius"/>
    </source>
</evidence>
<evidence type="ECO:0000256" key="1">
    <source>
        <dbReference type="ARBA" id="ARBA00004141"/>
    </source>
</evidence>
<comment type="caution">
    <text evidence="7">The sequence shown here is derived from an EMBL/GenBank/DDBJ whole genome shotgun (WGS) entry which is preliminary data.</text>
</comment>
<feature type="transmembrane region" description="Helical" evidence="5">
    <location>
        <begin position="35"/>
        <end position="65"/>
    </location>
</feature>
<evidence type="ECO:0000256" key="3">
    <source>
        <dbReference type="ARBA" id="ARBA00022989"/>
    </source>
</evidence>
<keyword evidence="3 5" id="KW-1133">Transmembrane helix</keyword>
<evidence type="ECO:0000256" key="4">
    <source>
        <dbReference type="ARBA" id="ARBA00023136"/>
    </source>
</evidence>
<keyword evidence="4 5" id="KW-0472">Membrane</keyword>
<evidence type="ECO:0000256" key="2">
    <source>
        <dbReference type="ARBA" id="ARBA00022692"/>
    </source>
</evidence>
<feature type="domain" description="RDD" evidence="6">
    <location>
        <begin position="56"/>
        <end position="163"/>
    </location>
</feature>
<evidence type="ECO:0000313" key="7">
    <source>
        <dbReference type="EMBL" id="KKM68549.1"/>
    </source>
</evidence>
<dbReference type="AlphaFoldDB" id="A0A0F9JFE4"/>
<protein>
    <recommendedName>
        <fullName evidence="6">RDD domain-containing protein</fullName>
    </recommendedName>
</protein>
<gene>
    <name evidence="7" type="ORF">LCGC14_1459750</name>
</gene>
<dbReference type="Pfam" id="PF06271">
    <property type="entry name" value="RDD"/>
    <property type="match status" value="1"/>
</dbReference>